<dbReference type="Proteomes" id="UP000008021">
    <property type="component" value="Chromosome 1"/>
</dbReference>
<dbReference type="HOGENOM" id="CLU_2964802_0_0_1"/>
<accession>A0A0E0BZ63</accession>
<dbReference type="EnsemblPlants" id="OMERI01G07620.1">
    <property type="protein sequence ID" value="OMERI01G07620.1"/>
    <property type="gene ID" value="OMERI01G07620"/>
</dbReference>
<name>A0A0E0BZ63_9ORYZ</name>
<proteinExistence type="predicted"/>
<protein>
    <submittedName>
        <fullName evidence="1">Uncharacterized protein</fullName>
    </submittedName>
</protein>
<sequence length="59" mass="6556">MATIFMCCEGEKKKKTSSLRSNPGEEVVQAAATAHMKVAWEVSGMEQAEQVLRNQEDKN</sequence>
<evidence type="ECO:0000313" key="2">
    <source>
        <dbReference type="Proteomes" id="UP000008021"/>
    </source>
</evidence>
<evidence type="ECO:0000313" key="1">
    <source>
        <dbReference type="EnsemblPlants" id="OMERI01G07620.1"/>
    </source>
</evidence>
<keyword evidence="2" id="KW-1185">Reference proteome</keyword>
<reference evidence="1" key="1">
    <citation type="submission" date="2015-04" db="UniProtKB">
        <authorList>
            <consortium name="EnsemblPlants"/>
        </authorList>
    </citation>
    <scope>IDENTIFICATION</scope>
</reference>
<dbReference type="Gramene" id="OMERI01G07620.1">
    <property type="protein sequence ID" value="OMERI01G07620.1"/>
    <property type="gene ID" value="OMERI01G07620"/>
</dbReference>
<dbReference type="AlphaFoldDB" id="A0A0E0BZ63"/>
<reference evidence="1" key="2">
    <citation type="submission" date="2018-05" db="EMBL/GenBank/DDBJ databases">
        <title>OmerRS3 (Oryza meridionalis Reference Sequence Version 3).</title>
        <authorList>
            <person name="Zhang J."/>
            <person name="Kudrna D."/>
            <person name="Lee S."/>
            <person name="Talag J."/>
            <person name="Welchert J."/>
            <person name="Wing R.A."/>
        </authorList>
    </citation>
    <scope>NUCLEOTIDE SEQUENCE [LARGE SCALE GENOMIC DNA]</scope>
    <source>
        <strain evidence="1">cv. OR44</strain>
    </source>
</reference>
<organism evidence="1">
    <name type="scientific">Oryza meridionalis</name>
    <dbReference type="NCBI Taxonomy" id="40149"/>
    <lineage>
        <taxon>Eukaryota</taxon>
        <taxon>Viridiplantae</taxon>
        <taxon>Streptophyta</taxon>
        <taxon>Embryophyta</taxon>
        <taxon>Tracheophyta</taxon>
        <taxon>Spermatophyta</taxon>
        <taxon>Magnoliopsida</taxon>
        <taxon>Liliopsida</taxon>
        <taxon>Poales</taxon>
        <taxon>Poaceae</taxon>
        <taxon>BOP clade</taxon>
        <taxon>Oryzoideae</taxon>
        <taxon>Oryzeae</taxon>
        <taxon>Oryzinae</taxon>
        <taxon>Oryza</taxon>
    </lineage>
</organism>